<dbReference type="PANTHER" id="PTHR13789">
    <property type="entry name" value="MONOOXYGENASE"/>
    <property type="match status" value="1"/>
</dbReference>
<dbReference type="EMBL" id="PDND01000019">
    <property type="protein sequence ID" value="PGH35592.1"/>
    <property type="molecule type" value="Genomic_DNA"/>
</dbReference>
<dbReference type="InterPro" id="IPR036188">
    <property type="entry name" value="FAD/NAD-bd_sf"/>
</dbReference>
<dbReference type="PANTHER" id="PTHR13789:SF307">
    <property type="entry name" value="HYDROXYLASE, PUTATIVE (AFU_ORTHOLOGUE AFUA_2G04330)-RELATED"/>
    <property type="match status" value="1"/>
</dbReference>
<comment type="similarity">
    <text evidence="1">Belongs to the paxM FAD-dependent monooxygenase family.</text>
</comment>
<evidence type="ECO:0000256" key="2">
    <source>
        <dbReference type="ARBA" id="ARBA00023002"/>
    </source>
</evidence>
<keyword evidence="2" id="KW-0560">Oxidoreductase</keyword>
<dbReference type="SUPFAM" id="SSF54373">
    <property type="entry name" value="FAD-linked reductases, C-terminal domain"/>
    <property type="match status" value="1"/>
</dbReference>
<sequence>MGGVDEMDFPQARRPLNAVVVGHWRPCDSDIFGDSGTQNRHSRVCATGMIRDLGAGIQIAPNMRRALKRLGIEPAIERSSIVLDHIQVVRWQDGRVLNETSVDHQYGDAAAIHRGDLQKALIDRILELDNIEIRLGATVIDIDFEHPAVCLQGGDSVYGDVVIAADGVKSIIRRKMFSDDGNRVQPSGDAAFRVLIPREKMLQDKETAKLINKPQAVRWIGPHRHVVGYPIRNHQLYNAVFVHPDDGSIGESWTIPGTKKEITEVFNGWDPRLLKLIASSTRVLKSRLCLHPPLQTWASYKQAIEIGRWLTGRHRPYIAQGAAQALEDAAALAVVLSRIDTAQDIPFALQVYEKCRKKRAEAVQQSGTENRIALHLSDGPEQVKRDERFAASMQGARNPDKWNDRETQKLLWGYDAEEAAEKCWSERNGISPQL</sequence>
<evidence type="ECO:0000313" key="4">
    <source>
        <dbReference type="EMBL" id="PGH35592.1"/>
    </source>
</evidence>
<dbReference type="Gene3D" id="3.50.50.60">
    <property type="entry name" value="FAD/NAD(P)-binding domain"/>
    <property type="match status" value="1"/>
</dbReference>
<dbReference type="SUPFAM" id="SSF51905">
    <property type="entry name" value="FAD/NAD(P)-binding domain"/>
    <property type="match status" value="1"/>
</dbReference>
<dbReference type="InterPro" id="IPR050493">
    <property type="entry name" value="FAD-dep_Monooxygenase_BioMet"/>
</dbReference>
<gene>
    <name evidence="4" type="ORF">GX50_01573</name>
</gene>
<evidence type="ECO:0000256" key="1">
    <source>
        <dbReference type="ARBA" id="ARBA00007992"/>
    </source>
</evidence>
<keyword evidence="5" id="KW-1185">Reference proteome</keyword>
<dbReference type="GO" id="GO:0004497">
    <property type="term" value="F:monooxygenase activity"/>
    <property type="evidence" value="ECO:0007669"/>
    <property type="project" value="UniProtKB-KW"/>
</dbReference>
<evidence type="ECO:0000256" key="3">
    <source>
        <dbReference type="ARBA" id="ARBA00023033"/>
    </source>
</evidence>
<dbReference type="Proteomes" id="UP000226031">
    <property type="component" value="Unassembled WGS sequence"/>
</dbReference>
<name>A0A2B7ZRG5_9EURO</name>
<accession>A0A2B7ZRG5</accession>
<evidence type="ECO:0000313" key="5">
    <source>
        <dbReference type="Proteomes" id="UP000226031"/>
    </source>
</evidence>
<proteinExistence type="inferred from homology"/>
<dbReference type="VEuPathDB" id="FungiDB:EMCG_05779"/>
<keyword evidence="3" id="KW-0503">Monooxygenase</keyword>
<dbReference type="STRING" id="73230.A0A2B7ZRG5"/>
<organism evidence="4 5">
    <name type="scientific">[Emmonsia] crescens</name>
    <dbReference type="NCBI Taxonomy" id="73230"/>
    <lineage>
        <taxon>Eukaryota</taxon>
        <taxon>Fungi</taxon>
        <taxon>Dikarya</taxon>
        <taxon>Ascomycota</taxon>
        <taxon>Pezizomycotina</taxon>
        <taxon>Eurotiomycetes</taxon>
        <taxon>Eurotiomycetidae</taxon>
        <taxon>Onygenales</taxon>
        <taxon>Ajellomycetaceae</taxon>
        <taxon>Emergomyces</taxon>
    </lineage>
</organism>
<dbReference type="AlphaFoldDB" id="A0A2B7ZRG5"/>
<reference evidence="4 5" key="1">
    <citation type="submission" date="2017-10" db="EMBL/GenBank/DDBJ databases">
        <title>Comparative genomics in systemic dimorphic fungi from Ajellomycetaceae.</title>
        <authorList>
            <person name="Munoz J.F."/>
            <person name="Mcewen J.G."/>
            <person name="Clay O.K."/>
            <person name="Cuomo C.A."/>
        </authorList>
    </citation>
    <scope>NUCLEOTIDE SEQUENCE [LARGE SCALE GENOMIC DNA]</scope>
    <source>
        <strain evidence="4 5">UAMH4076</strain>
    </source>
</reference>
<comment type="caution">
    <text evidence="4">The sequence shown here is derived from an EMBL/GenBank/DDBJ whole genome shotgun (WGS) entry which is preliminary data.</text>
</comment>
<protein>
    <submittedName>
        <fullName evidence="4">Salicylate hydroxylase</fullName>
    </submittedName>
</protein>